<comment type="caution">
    <text evidence="11">The sequence shown here is derived from an EMBL/GenBank/DDBJ whole genome shotgun (WGS) entry which is preliminary data.</text>
</comment>
<feature type="binding site" evidence="10">
    <location>
        <position position="212"/>
    </location>
    <ligand>
        <name>Zn(2+)</name>
        <dbReference type="ChEBI" id="CHEBI:29105"/>
        <label>1</label>
        <note>catalytic</note>
    </ligand>
</feature>
<evidence type="ECO:0000256" key="1">
    <source>
        <dbReference type="ARBA" id="ARBA00011738"/>
    </source>
</evidence>
<dbReference type="GO" id="GO:0008270">
    <property type="term" value="F:zinc ion binding"/>
    <property type="evidence" value="ECO:0007669"/>
    <property type="project" value="UniProtKB-UniRule"/>
</dbReference>
<dbReference type="FunFam" id="3.60.15.10:FF:000002">
    <property type="entry name" value="Ribonuclease Z"/>
    <property type="match status" value="1"/>
</dbReference>
<name>A0A2C9XRC2_9ENTE</name>
<dbReference type="PANTHER" id="PTHR46018">
    <property type="entry name" value="ZINC PHOSPHODIESTERASE ELAC PROTEIN 1"/>
    <property type="match status" value="1"/>
</dbReference>
<reference evidence="11 12" key="1">
    <citation type="submission" date="2017-05" db="EMBL/GenBank/DDBJ databases">
        <title>The Genome Sequence of Enterococcus sp. 10A9_DIV0425.</title>
        <authorList>
            <consortium name="The Broad Institute Genomics Platform"/>
            <consortium name="The Broad Institute Genomic Center for Infectious Diseases"/>
            <person name="Earl A."/>
            <person name="Manson A."/>
            <person name="Schwartman J."/>
            <person name="Gilmore M."/>
            <person name="Abouelleil A."/>
            <person name="Cao P."/>
            <person name="Chapman S."/>
            <person name="Cusick C."/>
            <person name="Shea T."/>
            <person name="Young S."/>
            <person name="Neafsey D."/>
            <person name="Nusbaum C."/>
            <person name="Birren B."/>
        </authorList>
    </citation>
    <scope>NUCLEOTIDE SEQUENCE [LARGE SCALE GENOMIC DNA]</scope>
    <source>
        <strain evidence="11 12">10A9_DIV0425</strain>
    </source>
</reference>
<dbReference type="Gene3D" id="3.60.15.10">
    <property type="entry name" value="Ribonuclease Z/Hydroxyacylglutathione hydrolase-like"/>
    <property type="match status" value="1"/>
</dbReference>
<dbReference type="NCBIfam" id="NF000801">
    <property type="entry name" value="PRK00055.1-3"/>
    <property type="match status" value="1"/>
</dbReference>
<keyword evidence="8 10" id="KW-0862">Zinc</keyword>
<evidence type="ECO:0000256" key="8">
    <source>
        <dbReference type="ARBA" id="ARBA00022833"/>
    </source>
</evidence>
<comment type="function">
    <text evidence="9 10">Zinc phosphodiesterase, which displays some tRNA 3'-processing endonuclease activity. Probably involved in tRNA maturation, by removing a 3'-trailer from precursor tRNA.</text>
</comment>
<organism evidence="11 12">
    <name type="scientific">Candidatus Enterococcus wittei</name>
    <dbReference type="NCBI Taxonomy" id="1987383"/>
    <lineage>
        <taxon>Bacteria</taxon>
        <taxon>Bacillati</taxon>
        <taxon>Bacillota</taxon>
        <taxon>Bacilli</taxon>
        <taxon>Lactobacillales</taxon>
        <taxon>Enterococcaceae</taxon>
        <taxon>Enterococcus</taxon>
    </lineage>
</organism>
<dbReference type="GO" id="GO:0042781">
    <property type="term" value="F:3'-tRNA processing endoribonuclease activity"/>
    <property type="evidence" value="ECO:0007669"/>
    <property type="project" value="UniProtKB-UniRule"/>
</dbReference>
<dbReference type="PANTHER" id="PTHR46018:SF2">
    <property type="entry name" value="ZINC PHOSPHODIESTERASE ELAC PROTEIN 1"/>
    <property type="match status" value="1"/>
</dbReference>
<dbReference type="AlphaFoldDB" id="A0A2C9XRC2"/>
<evidence type="ECO:0000256" key="5">
    <source>
        <dbReference type="ARBA" id="ARBA00022723"/>
    </source>
</evidence>
<feature type="binding site" evidence="10">
    <location>
        <position position="67"/>
    </location>
    <ligand>
        <name>Zn(2+)</name>
        <dbReference type="ChEBI" id="CHEBI:29105"/>
        <label>2</label>
        <note>catalytic</note>
    </ligand>
</feature>
<feature type="binding site" evidence="10">
    <location>
        <position position="141"/>
    </location>
    <ligand>
        <name>Zn(2+)</name>
        <dbReference type="ChEBI" id="CHEBI:29105"/>
        <label>1</label>
        <note>catalytic</note>
    </ligand>
</feature>
<evidence type="ECO:0000313" key="12">
    <source>
        <dbReference type="Proteomes" id="UP000194933"/>
    </source>
</evidence>
<keyword evidence="6 10" id="KW-0255">Endonuclease</keyword>
<feature type="active site" description="Proton acceptor" evidence="10">
    <location>
        <position position="67"/>
    </location>
</feature>
<evidence type="ECO:0000256" key="7">
    <source>
        <dbReference type="ARBA" id="ARBA00022801"/>
    </source>
</evidence>
<evidence type="ECO:0000256" key="2">
    <source>
        <dbReference type="ARBA" id="ARBA00012477"/>
    </source>
</evidence>
<dbReference type="SUPFAM" id="SSF56281">
    <property type="entry name" value="Metallo-hydrolase/oxidoreductase"/>
    <property type="match status" value="1"/>
</dbReference>
<dbReference type="Proteomes" id="UP000194933">
    <property type="component" value="Unassembled WGS sequence"/>
</dbReference>
<dbReference type="RefSeq" id="WP_086283194.1">
    <property type="nucleotide sequence ID" value="NZ_NGMO01000001.1"/>
</dbReference>
<evidence type="ECO:0000256" key="9">
    <source>
        <dbReference type="ARBA" id="ARBA00057812"/>
    </source>
</evidence>
<evidence type="ECO:0000256" key="6">
    <source>
        <dbReference type="ARBA" id="ARBA00022759"/>
    </source>
</evidence>
<dbReference type="STRING" id="1987383.A5844_000181"/>
<feature type="binding site" evidence="10">
    <location>
        <position position="65"/>
    </location>
    <ligand>
        <name>Zn(2+)</name>
        <dbReference type="ChEBI" id="CHEBI:29105"/>
        <label>1</label>
        <note>catalytic</note>
    </ligand>
</feature>
<sequence length="315" mass="35714">MELQFLGTGAGVPAKHRNVSSIALKLLDERNEVWLFDCGEGTQMQILRTNIRPRKIGKIFITHLHGDHIFGLPGLISSRSFQGGETPLEIYGPQGIEQFIRNSLSISQTKLSYPLKFIELREDQPIFQDQEFSVYTKKLSHGIDSFGYRVVEHDHKGELQVEKLKEMAIPAGPIYGELKKGETVQLEDGRVIDGRQFVGPDKKGRIITILGDTRKTSNSVLLAKDSDVLVHESTFNKNEAKMAHNYFHSTTHQAAEVAKEAETKQLLLTHISARYLGKAALELENEAKEIFPNTRIMKDFDLVEIPFREEENEWT</sequence>
<accession>A0A2C9XRC2</accession>
<dbReference type="CDD" id="cd07717">
    <property type="entry name" value="RNaseZ_ZiPD-like_MBL-fold"/>
    <property type="match status" value="1"/>
</dbReference>
<evidence type="ECO:0000256" key="3">
    <source>
        <dbReference type="ARBA" id="ARBA00022694"/>
    </source>
</evidence>
<feature type="binding site" evidence="10">
    <location>
        <position position="63"/>
    </location>
    <ligand>
        <name>Zn(2+)</name>
        <dbReference type="ChEBI" id="CHEBI:29105"/>
        <label>1</label>
        <note>catalytic</note>
    </ligand>
</feature>
<comment type="catalytic activity">
    <reaction evidence="10">
        <text>Endonucleolytic cleavage of RNA, removing extra 3' nucleotides from tRNA precursor, generating 3' termini of tRNAs. A 3'-hydroxy group is left at the tRNA terminus and a 5'-phosphoryl group is left at the trailer molecule.</text>
        <dbReference type="EC" id="3.1.26.11"/>
    </reaction>
</comment>
<feature type="binding site" evidence="10">
    <location>
        <position position="270"/>
    </location>
    <ligand>
        <name>Zn(2+)</name>
        <dbReference type="ChEBI" id="CHEBI:29105"/>
        <label>2</label>
        <note>catalytic</note>
    </ligand>
</feature>
<proteinExistence type="inferred from homology"/>
<evidence type="ECO:0000313" key="11">
    <source>
        <dbReference type="EMBL" id="OTP11966.1"/>
    </source>
</evidence>
<dbReference type="InterPro" id="IPR013471">
    <property type="entry name" value="RNase_Z/BN"/>
</dbReference>
<dbReference type="EMBL" id="NGMO01000001">
    <property type="protein sequence ID" value="OTP11966.1"/>
    <property type="molecule type" value="Genomic_DNA"/>
</dbReference>
<evidence type="ECO:0000256" key="4">
    <source>
        <dbReference type="ARBA" id="ARBA00022722"/>
    </source>
</evidence>
<keyword evidence="3 10" id="KW-0819">tRNA processing</keyword>
<comment type="similarity">
    <text evidence="10">Belongs to the RNase Z family.</text>
</comment>
<dbReference type="InterPro" id="IPR036866">
    <property type="entry name" value="RibonucZ/Hydroxyglut_hydro"/>
</dbReference>
<dbReference type="Pfam" id="PF23023">
    <property type="entry name" value="Anti-Pycsar_Apyc1"/>
    <property type="match status" value="1"/>
</dbReference>
<keyword evidence="7 10" id="KW-0378">Hydrolase</keyword>
<dbReference type="GO" id="GO:0042802">
    <property type="term" value="F:identical protein binding"/>
    <property type="evidence" value="ECO:0007669"/>
    <property type="project" value="UniProtKB-ARBA"/>
</dbReference>
<keyword evidence="4 10" id="KW-0540">Nuclease</keyword>
<comment type="cofactor">
    <cofactor evidence="10">
        <name>Zn(2+)</name>
        <dbReference type="ChEBI" id="CHEBI:29105"/>
    </cofactor>
    <text evidence="10">Binds 2 Zn(2+) ions.</text>
</comment>
<dbReference type="HAMAP" id="MF_01818">
    <property type="entry name" value="RNase_Z_BN"/>
    <property type="match status" value="1"/>
</dbReference>
<gene>
    <name evidence="10" type="primary">rnz</name>
    <name evidence="11" type="ORF">A5844_000181</name>
</gene>
<feature type="binding site" evidence="10">
    <location>
        <position position="68"/>
    </location>
    <ligand>
        <name>Zn(2+)</name>
        <dbReference type="ChEBI" id="CHEBI:29105"/>
        <label>2</label>
        <note>catalytic</note>
    </ligand>
</feature>
<protein>
    <recommendedName>
        <fullName evidence="2 10">Ribonuclease Z</fullName>
        <shortName evidence="10">RNase Z</shortName>
        <ecNumber evidence="2 10">3.1.26.11</ecNumber>
    </recommendedName>
    <alternativeName>
        <fullName evidence="10">tRNA 3 endonuclease</fullName>
    </alternativeName>
    <alternativeName>
        <fullName evidence="10">tRNase Z</fullName>
    </alternativeName>
</protein>
<comment type="subunit">
    <text evidence="1 10">Homodimer.</text>
</comment>
<keyword evidence="5 10" id="KW-0479">Metal-binding</keyword>
<dbReference type="EC" id="3.1.26.11" evidence="2 10"/>
<feature type="binding site" evidence="10">
    <location>
        <position position="212"/>
    </location>
    <ligand>
        <name>Zn(2+)</name>
        <dbReference type="ChEBI" id="CHEBI:29105"/>
        <label>2</label>
        <note>catalytic</note>
    </ligand>
</feature>
<evidence type="ECO:0000256" key="10">
    <source>
        <dbReference type="HAMAP-Rule" id="MF_01818"/>
    </source>
</evidence>
<keyword evidence="12" id="KW-1185">Reference proteome</keyword>
<dbReference type="NCBIfam" id="TIGR02651">
    <property type="entry name" value="RNase_Z"/>
    <property type="match status" value="1"/>
</dbReference>